<dbReference type="GO" id="GO:0000271">
    <property type="term" value="P:polysaccharide biosynthetic process"/>
    <property type="evidence" value="ECO:0007669"/>
    <property type="project" value="TreeGrafter"/>
</dbReference>
<keyword evidence="1" id="KW-0808">Transferase</keyword>
<organism evidence="1">
    <name type="scientific">bioreactor metagenome</name>
    <dbReference type="NCBI Taxonomy" id="1076179"/>
    <lineage>
        <taxon>unclassified sequences</taxon>
        <taxon>metagenomes</taxon>
        <taxon>ecological metagenomes</taxon>
    </lineage>
</organism>
<dbReference type="InterPro" id="IPR015424">
    <property type="entry name" value="PyrdxlP-dep_Trfase"/>
</dbReference>
<dbReference type="SUPFAM" id="SSF53383">
    <property type="entry name" value="PLP-dependent transferases"/>
    <property type="match status" value="1"/>
</dbReference>
<evidence type="ECO:0000313" key="1">
    <source>
        <dbReference type="EMBL" id="MPM00298.1"/>
    </source>
</evidence>
<dbReference type="PANTHER" id="PTHR30244">
    <property type="entry name" value="TRANSAMINASE"/>
    <property type="match status" value="1"/>
</dbReference>
<name>A0A644W9V5_9ZZZZ</name>
<dbReference type="InterPro" id="IPR000653">
    <property type="entry name" value="DegT/StrS_aminotransferase"/>
</dbReference>
<keyword evidence="1" id="KW-0032">Aminotransferase</keyword>
<dbReference type="InterPro" id="IPR015422">
    <property type="entry name" value="PyrdxlP-dep_Trfase_small"/>
</dbReference>
<dbReference type="PANTHER" id="PTHR30244:SF34">
    <property type="entry name" value="DTDP-4-AMINO-4,6-DIDEOXYGALACTOSE TRANSAMINASE"/>
    <property type="match status" value="1"/>
</dbReference>
<dbReference type="AlphaFoldDB" id="A0A644W9V5"/>
<reference evidence="1" key="1">
    <citation type="submission" date="2019-08" db="EMBL/GenBank/DDBJ databases">
        <authorList>
            <person name="Kucharzyk K."/>
            <person name="Murdoch R.W."/>
            <person name="Higgins S."/>
            <person name="Loffler F."/>
        </authorList>
    </citation>
    <scope>NUCLEOTIDE SEQUENCE</scope>
</reference>
<gene>
    <name evidence="1" type="primary">rfbE_1</name>
    <name evidence="1" type="ORF">SDC9_46522</name>
</gene>
<dbReference type="EC" id="2.6.1.102" evidence="1"/>
<dbReference type="Gene3D" id="3.40.640.10">
    <property type="entry name" value="Type I PLP-dependent aspartate aminotransferase-like (Major domain)"/>
    <property type="match status" value="1"/>
</dbReference>
<protein>
    <submittedName>
        <fullName evidence="1">GDP-perosamine synthase</fullName>
        <ecNumber evidence="1">2.6.1.102</ecNumber>
    </submittedName>
</protein>
<accession>A0A644W9V5</accession>
<comment type="caution">
    <text evidence="1">The sequence shown here is derived from an EMBL/GenBank/DDBJ whole genome shotgun (WGS) entry which is preliminary data.</text>
</comment>
<dbReference type="Gene3D" id="3.90.1150.10">
    <property type="entry name" value="Aspartate Aminotransferase, domain 1"/>
    <property type="match status" value="1"/>
</dbReference>
<proteinExistence type="predicted"/>
<dbReference type="EMBL" id="VSSQ01000721">
    <property type="protein sequence ID" value="MPM00298.1"/>
    <property type="molecule type" value="Genomic_DNA"/>
</dbReference>
<dbReference type="GO" id="GO:0030170">
    <property type="term" value="F:pyridoxal phosphate binding"/>
    <property type="evidence" value="ECO:0007669"/>
    <property type="project" value="TreeGrafter"/>
</dbReference>
<dbReference type="InterPro" id="IPR015421">
    <property type="entry name" value="PyrdxlP-dep_Trfase_major"/>
</dbReference>
<sequence length="324" mass="34568">MDTVLSCLVTDSVGPGDYTEKFVKNAREVFGFDTAIAVRSPYLALFLALERLGLAKDSAIGLSPLAPAYQAGLVSSMGYKPVFIDHDADTALPEIETVRAQGCAAYILFEPFGILPEKALLDELGIPVIEDASQSLDAQREGIRAGTLGNFALCGLEQGSPVTSGGGALLFTAHKRDASVLKNCAESLGGELLLTDYNAALGLAQLRNLEKSIERRRELEASYRMELARTRHHGFDQPGEGRTGLWSFAVILESGMKDAIIHAKRNGIEAAPAFEGSVVMGQGFPESTCPGARSLAMRCLLFPLHEKISSKDAGTIAKVLATLP</sequence>
<dbReference type="GO" id="GO:0102933">
    <property type="term" value="F:GDP-4-dehydro-6-deoxy-D-mannose-4-aminotransferase activity"/>
    <property type="evidence" value="ECO:0007669"/>
    <property type="project" value="UniProtKB-EC"/>
</dbReference>
<dbReference type="Pfam" id="PF01041">
    <property type="entry name" value="DegT_DnrJ_EryC1"/>
    <property type="match status" value="1"/>
</dbReference>